<dbReference type="CDD" id="cd04179">
    <property type="entry name" value="DPM_DPG-synthase_like"/>
    <property type="match status" value="1"/>
</dbReference>
<dbReference type="GO" id="GO:0005886">
    <property type="term" value="C:plasma membrane"/>
    <property type="evidence" value="ECO:0007669"/>
    <property type="project" value="TreeGrafter"/>
</dbReference>
<reference evidence="9 10" key="1">
    <citation type="journal article" date="2016" name="Nat. Commun.">
        <title>Thousands of microbial genomes shed light on interconnected biogeochemical processes in an aquifer system.</title>
        <authorList>
            <person name="Anantharaman K."/>
            <person name="Brown C.T."/>
            <person name="Hug L.A."/>
            <person name="Sharon I."/>
            <person name="Castelle C.J."/>
            <person name="Probst A.J."/>
            <person name="Thomas B.C."/>
            <person name="Singh A."/>
            <person name="Wilkins M.J."/>
            <person name="Karaoz U."/>
            <person name="Brodie E.L."/>
            <person name="Williams K.H."/>
            <person name="Hubbard S.S."/>
            <person name="Banfield J.F."/>
        </authorList>
    </citation>
    <scope>NUCLEOTIDE SEQUENCE [LARGE SCALE GENOMIC DNA]</scope>
</reference>
<protein>
    <recommendedName>
        <fullName evidence="8">Glycosyltransferase 2-like domain-containing protein</fullName>
    </recommendedName>
</protein>
<evidence type="ECO:0000256" key="1">
    <source>
        <dbReference type="ARBA" id="ARBA00022475"/>
    </source>
</evidence>
<evidence type="ECO:0000256" key="2">
    <source>
        <dbReference type="ARBA" id="ARBA00022676"/>
    </source>
</evidence>
<evidence type="ECO:0000256" key="7">
    <source>
        <dbReference type="ARBA" id="ARBA00023136"/>
    </source>
</evidence>
<dbReference type="Pfam" id="PF00535">
    <property type="entry name" value="Glycos_transf_2"/>
    <property type="match status" value="1"/>
</dbReference>
<dbReference type="GO" id="GO:0009103">
    <property type="term" value="P:lipopolysaccharide biosynthetic process"/>
    <property type="evidence" value="ECO:0007669"/>
    <property type="project" value="UniProtKB-KW"/>
</dbReference>
<keyword evidence="4" id="KW-0812">Transmembrane</keyword>
<dbReference type="InterPro" id="IPR001173">
    <property type="entry name" value="Glyco_trans_2-like"/>
</dbReference>
<evidence type="ECO:0000256" key="6">
    <source>
        <dbReference type="ARBA" id="ARBA00022989"/>
    </source>
</evidence>
<name>A0A1F5G415_9BACT</name>
<dbReference type="EMBL" id="MFAV01000014">
    <property type="protein sequence ID" value="OGD86620.1"/>
    <property type="molecule type" value="Genomic_DNA"/>
</dbReference>
<dbReference type="PANTHER" id="PTHR48090:SF3">
    <property type="entry name" value="UNDECAPRENYL-PHOSPHATE 4-DEOXY-4-FORMAMIDO-L-ARABINOSE TRANSFERASE"/>
    <property type="match status" value="1"/>
</dbReference>
<dbReference type="GO" id="GO:0099621">
    <property type="term" value="F:undecaprenyl-phosphate 4-deoxy-4-formamido-L-arabinose transferase activity"/>
    <property type="evidence" value="ECO:0007669"/>
    <property type="project" value="TreeGrafter"/>
</dbReference>
<organism evidence="9 10">
    <name type="scientific">Candidatus Curtissbacteria bacterium RBG_16_39_7</name>
    <dbReference type="NCBI Taxonomy" id="1797707"/>
    <lineage>
        <taxon>Bacteria</taxon>
        <taxon>Candidatus Curtissiibacteriota</taxon>
    </lineage>
</organism>
<evidence type="ECO:0000256" key="3">
    <source>
        <dbReference type="ARBA" id="ARBA00022679"/>
    </source>
</evidence>
<feature type="domain" description="Glycosyltransferase 2-like" evidence="8">
    <location>
        <begin position="8"/>
        <end position="168"/>
    </location>
</feature>
<evidence type="ECO:0000256" key="4">
    <source>
        <dbReference type="ARBA" id="ARBA00022692"/>
    </source>
</evidence>
<keyword evidence="3" id="KW-0808">Transferase</keyword>
<keyword evidence="1" id="KW-1003">Cell membrane</keyword>
<keyword evidence="6" id="KW-1133">Transmembrane helix</keyword>
<comment type="caution">
    <text evidence="9">The sequence shown here is derived from an EMBL/GenBank/DDBJ whole genome shotgun (WGS) entry which is preliminary data.</text>
</comment>
<dbReference type="InterPro" id="IPR029044">
    <property type="entry name" value="Nucleotide-diphossugar_trans"/>
</dbReference>
<dbReference type="AlphaFoldDB" id="A0A1F5G415"/>
<evidence type="ECO:0000313" key="10">
    <source>
        <dbReference type="Proteomes" id="UP000176628"/>
    </source>
</evidence>
<evidence type="ECO:0000256" key="5">
    <source>
        <dbReference type="ARBA" id="ARBA00022985"/>
    </source>
</evidence>
<evidence type="ECO:0000313" key="9">
    <source>
        <dbReference type="EMBL" id="OGD86620.1"/>
    </source>
</evidence>
<keyword evidence="7" id="KW-0472">Membrane</keyword>
<keyword evidence="2" id="KW-0328">Glycosyltransferase</keyword>
<dbReference type="Proteomes" id="UP000176628">
    <property type="component" value="Unassembled WGS sequence"/>
</dbReference>
<dbReference type="PANTHER" id="PTHR48090">
    <property type="entry name" value="UNDECAPRENYL-PHOSPHATE 4-DEOXY-4-FORMAMIDO-L-ARABINOSE TRANSFERASE-RELATED"/>
    <property type="match status" value="1"/>
</dbReference>
<proteinExistence type="predicted"/>
<dbReference type="Gene3D" id="3.90.550.10">
    <property type="entry name" value="Spore Coat Polysaccharide Biosynthesis Protein SpsA, Chain A"/>
    <property type="match status" value="1"/>
</dbReference>
<accession>A0A1F5G415</accession>
<keyword evidence="5" id="KW-0448">Lipopolysaccharide biosynthesis</keyword>
<dbReference type="SUPFAM" id="SSF53448">
    <property type="entry name" value="Nucleotide-diphospho-sugar transferases"/>
    <property type="match status" value="1"/>
</dbReference>
<gene>
    <name evidence="9" type="ORF">A2Z23_01090</name>
</gene>
<evidence type="ECO:0000259" key="8">
    <source>
        <dbReference type="Pfam" id="PF00535"/>
    </source>
</evidence>
<dbReference type="InterPro" id="IPR050256">
    <property type="entry name" value="Glycosyltransferase_2"/>
</dbReference>
<sequence length="236" mass="26645">MSKIPAISVFFPAHNEEKNIQKSVLQALVILPQVAQEFEIIVIDDGSIDKTAAIVKRIANKKPAVKLISHKTNLGYGASLKTGFYSSRYPLICFTDSDGQFDFSEIKFFLPHLKRSDLIVGYRRKRAEGLMREINAKAWAFLIRILFGLKVKDLDCAFKVIKKRVIDKIPKLESEGAMISAELLVKTKKMGFKIAEIPVSHYPRKAGIQTGANLKVIAKAFLDLFRLYPKLRKIHA</sequence>